<sequence>MLQRIGGGLAVVAVVVGVAAGPAAGYAPSEGPSAAASTGPSVAGTPVCTISDPQVTEVSGLAATADGYVVINDSNIDRTRTRIMFLDASCKLVRSVAYPTSAFDPEDLAVAKDGTVWVADVGDNTTATGGSGNRRSTIALWSLAPQASAPVIHRLVYPDGKPRDAEALLISGDGTPVIVTKDPAGEVYVPDGPLPSNNAAGFKLKQVGKFVTQATGTANPLGILGQGVVTGAAVSPDGKRAVVRTMSDAYEFDVTDGDVTAAITTGTPRITPLPNEPQGEAIAYTLDGRNFLTASDQPKPVAILKYTPFVPPKPTPSAAPAAAPAPAKDQSFLDSLSLRDVTWIVTGFLVLGVLLIAVGVFGVRRSRAARRAQLTP</sequence>
<gene>
    <name evidence="2" type="ORF">GCM10007977_044070</name>
</gene>
<comment type="caution">
    <text evidence="2">The sequence shown here is derived from an EMBL/GenBank/DDBJ whole genome shotgun (WGS) entry which is preliminary data.</text>
</comment>
<accession>A0A917WXS7</accession>
<proteinExistence type="predicted"/>
<evidence type="ECO:0000256" key="1">
    <source>
        <dbReference type="SAM" id="Phobius"/>
    </source>
</evidence>
<protein>
    <submittedName>
        <fullName evidence="2">Uncharacterized protein</fullName>
    </submittedName>
</protein>
<dbReference type="EMBL" id="BMPI01000021">
    <property type="protein sequence ID" value="GGM37771.1"/>
    <property type="molecule type" value="Genomic_DNA"/>
</dbReference>
<organism evidence="2 3">
    <name type="scientific">Dactylosporangium sucinum</name>
    <dbReference type="NCBI Taxonomy" id="1424081"/>
    <lineage>
        <taxon>Bacteria</taxon>
        <taxon>Bacillati</taxon>
        <taxon>Actinomycetota</taxon>
        <taxon>Actinomycetes</taxon>
        <taxon>Micromonosporales</taxon>
        <taxon>Micromonosporaceae</taxon>
        <taxon>Dactylosporangium</taxon>
    </lineage>
</organism>
<dbReference type="SUPFAM" id="SSF63829">
    <property type="entry name" value="Calcium-dependent phosphotriesterase"/>
    <property type="match status" value="1"/>
</dbReference>
<dbReference type="Gene3D" id="2.130.10.10">
    <property type="entry name" value="YVTN repeat-like/Quinoprotein amine dehydrogenase"/>
    <property type="match status" value="1"/>
</dbReference>
<evidence type="ECO:0000313" key="3">
    <source>
        <dbReference type="Proteomes" id="UP000642070"/>
    </source>
</evidence>
<keyword evidence="1" id="KW-1133">Transmembrane helix</keyword>
<reference evidence="2" key="2">
    <citation type="submission" date="2020-09" db="EMBL/GenBank/DDBJ databases">
        <authorList>
            <person name="Sun Q."/>
            <person name="Ohkuma M."/>
        </authorList>
    </citation>
    <scope>NUCLEOTIDE SEQUENCE</scope>
    <source>
        <strain evidence="2">JCM 19831</strain>
    </source>
</reference>
<reference evidence="2" key="1">
    <citation type="journal article" date="2014" name="Int. J. Syst. Evol. Microbiol.">
        <title>Complete genome sequence of Corynebacterium casei LMG S-19264T (=DSM 44701T), isolated from a smear-ripened cheese.</title>
        <authorList>
            <consortium name="US DOE Joint Genome Institute (JGI-PGF)"/>
            <person name="Walter F."/>
            <person name="Albersmeier A."/>
            <person name="Kalinowski J."/>
            <person name="Ruckert C."/>
        </authorList>
    </citation>
    <scope>NUCLEOTIDE SEQUENCE</scope>
    <source>
        <strain evidence="2">JCM 19831</strain>
    </source>
</reference>
<dbReference type="AlphaFoldDB" id="A0A917WXS7"/>
<feature type="transmembrane region" description="Helical" evidence="1">
    <location>
        <begin position="341"/>
        <end position="363"/>
    </location>
</feature>
<keyword evidence="3" id="KW-1185">Reference proteome</keyword>
<name>A0A917WXS7_9ACTN</name>
<evidence type="ECO:0000313" key="2">
    <source>
        <dbReference type="EMBL" id="GGM37771.1"/>
    </source>
</evidence>
<dbReference type="Gene3D" id="2.120.10.30">
    <property type="entry name" value="TolB, C-terminal domain"/>
    <property type="match status" value="1"/>
</dbReference>
<keyword evidence="1" id="KW-0472">Membrane</keyword>
<dbReference type="Proteomes" id="UP000642070">
    <property type="component" value="Unassembled WGS sequence"/>
</dbReference>
<dbReference type="InterPro" id="IPR015943">
    <property type="entry name" value="WD40/YVTN_repeat-like_dom_sf"/>
</dbReference>
<dbReference type="RefSeq" id="WP_190251793.1">
    <property type="nucleotide sequence ID" value="NZ_BMPI01000021.1"/>
</dbReference>
<keyword evidence="1" id="KW-0812">Transmembrane</keyword>
<dbReference type="InterPro" id="IPR011042">
    <property type="entry name" value="6-blade_b-propeller_TolB-like"/>
</dbReference>